<dbReference type="Pfam" id="PF00109">
    <property type="entry name" value="ketoacyl-synt"/>
    <property type="match status" value="1"/>
</dbReference>
<dbReference type="PROSITE" id="PS00606">
    <property type="entry name" value="KS3_1"/>
    <property type="match status" value="1"/>
</dbReference>
<dbReference type="PROSITE" id="PS52004">
    <property type="entry name" value="KS3_2"/>
    <property type="match status" value="1"/>
</dbReference>
<keyword evidence="7" id="KW-0012">Acyltransferase</keyword>
<dbReference type="Gene3D" id="3.40.47.10">
    <property type="match status" value="1"/>
</dbReference>
<dbReference type="SUPFAM" id="SSF53901">
    <property type="entry name" value="Thiolase-like"/>
    <property type="match status" value="1"/>
</dbReference>
<gene>
    <name evidence="7" type="ORF">MNBD_GAMMA19-708</name>
</gene>
<dbReference type="GO" id="GO:0004314">
    <property type="term" value="F:[acyl-carrier-protein] S-malonyltransferase activity"/>
    <property type="evidence" value="ECO:0007669"/>
    <property type="project" value="UniProtKB-EC"/>
</dbReference>
<evidence type="ECO:0000256" key="5">
    <source>
        <dbReference type="ARBA" id="ARBA00022737"/>
    </source>
</evidence>
<evidence type="ECO:0000256" key="4">
    <source>
        <dbReference type="ARBA" id="ARBA00022679"/>
    </source>
</evidence>
<dbReference type="GO" id="GO:0071770">
    <property type="term" value="P:DIM/DIP cell wall layer assembly"/>
    <property type="evidence" value="ECO:0007669"/>
    <property type="project" value="TreeGrafter"/>
</dbReference>
<keyword evidence="5" id="KW-0677">Repeat</keyword>
<dbReference type="InterPro" id="IPR014031">
    <property type="entry name" value="Ketoacyl_synth_C"/>
</dbReference>
<feature type="non-terminal residue" evidence="7">
    <location>
        <position position="1"/>
    </location>
</feature>
<keyword evidence="2" id="KW-0963">Cytoplasm</keyword>
<feature type="non-terminal residue" evidence="7">
    <location>
        <position position="546"/>
    </location>
</feature>
<dbReference type="InterPro" id="IPR054514">
    <property type="entry name" value="RhiE-like_linker"/>
</dbReference>
<dbReference type="Pfam" id="PF22336">
    <property type="entry name" value="RhiE-like_linker"/>
    <property type="match status" value="1"/>
</dbReference>
<keyword evidence="3" id="KW-0597">Phosphoprotein</keyword>
<dbReference type="PANTHER" id="PTHR43775:SF37">
    <property type="entry name" value="SI:DKEY-61P9.11"/>
    <property type="match status" value="1"/>
</dbReference>
<reference evidence="7" key="1">
    <citation type="submission" date="2018-06" db="EMBL/GenBank/DDBJ databases">
        <authorList>
            <person name="Zhirakovskaya E."/>
        </authorList>
    </citation>
    <scope>NUCLEOTIDE SEQUENCE</scope>
</reference>
<dbReference type="Gene3D" id="1.10.1240.100">
    <property type="match status" value="1"/>
</dbReference>
<keyword evidence="4 7" id="KW-0808">Transferase</keyword>
<dbReference type="GO" id="GO:0004312">
    <property type="term" value="F:fatty acid synthase activity"/>
    <property type="evidence" value="ECO:0007669"/>
    <property type="project" value="TreeGrafter"/>
</dbReference>
<name>A0A3B1BGA1_9ZZZZ</name>
<dbReference type="GO" id="GO:0004315">
    <property type="term" value="F:3-oxoacyl-[acyl-carrier-protein] synthase activity"/>
    <property type="evidence" value="ECO:0007669"/>
    <property type="project" value="InterPro"/>
</dbReference>
<evidence type="ECO:0000256" key="3">
    <source>
        <dbReference type="ARBA" id="ARBA00022553"/>
    </source>
</evidence>
<dbReference type="SMART" id="SM00825">
    <property type="entry name" value="PKS_KS"/>
    <property type="match status" value="1"/>
</dbReference>
<dbReference type="InterPro" id="IPR050091">
    <property type="entry name" value="PKS_NRPS_Biosynth_Enz"/>
</dbReference>
<dbReference type="GO" id="GO:0006633">
    <property type="term" value="P:fatty acid biosynthetic process"/>
    <property type="evidence" value="ECO:0007669"/>
    <property type="project" value="InterPro"/>
</dbReference>
<evidence type="ECO:0000259" key="6">
    <source>
        <dbReference type="PROSITE" id="PS52004"/>
    </source>
</evidence>
<dbReference type="InterPro" id="IPR020841">
    <property type="entry name" value="PKS_Beta-ketoAc_synthase_dom"/>
</dbReference>
<evidence type="ECO:0000313" key="7">
    <source>
        <dbReference type="EMBL" id="VAX05245.1"/>
    </source>
</evidence>
<dbReference type="EC" id="2.3.1.39" evidence="7"/>
<sequence length="546" mass="59452">AELMDPNQRLIMMYVYRAIEDAGYSPKSLSGKNIAVFIGTANSGYDRLIEKSGSKIEAFTATGTQPSVGPNRISYYLDLRGPSEPIETACASSLVAIRRGIAALNDGCEMAIVGGVNTLLTPTGHIAYEKAGMLSEDGRCKTFSTNANGFVRSEGAGILILKKLGNAEKAGDPIYGLICGSAENHGGRAHSLTTPNPIAQTQLLEKAYQEANIDPRTVTYLEAHGTGTQLGDSIEIDALKTAFKSLITRSQQEPGTNDINASLAVEGYCGLGSVKTNIGHTELASGVVGVIKVLLQLKHKMLVKNLNTNPLNPYLQLNESPFFVVQNAQKWQVLSDDSGKPIPRRAGVSSFGMGGVNAHVILEEYVSRQEKVSDTDSAQLVVFSAKNKKQLEAVVRQMLDYVLAHEKLSLDSFAYTLQVGRDQLDVRLAMIVSDREALITGIKHFLNMSDATRTPVPLSYSGEGKNETPDHHFIHELIQDRNFSEIGQCWVLGGKIPWDSLYKGKIINRISLPTYPFDNNPYWVSRPGQSAQKVMEMPDINHTLPA</sequence>
<proteinExistence type="predicted"/>
<dbReference type="GO" id="GO:0005737">
    <property type="term" value="C:cytoplasm"/>
    <property type="evidence" value="ECO:0007669"/>
    <property type="project" value="TreeGrafter"/>
</dbReference>
<dbReference type="PANTHER" id="PTHR43775">
    <property type="entry name" value="FATTY ACID SYNTHASE"/>
    <property type="match status" value="1"/>
</dbReference>
<dbReference type="AlphaFoldDB" id="A0A3B1BGA1"/>
<keyword evidence="1" id="KW-0596">Phosphopantetheine</keyword>
<organism evidence="7">
    <name type="scientific">hydrothermal vent metagenome</name>
    <dbReference type="NCBI Taxonomy" id="652676"/>
    <lineage>
        <taxon>unclassified sequences</taxon>
        <taxon>metagenomes</taxon>
        <taxon>ecological metagenomes</taxon>
    </lineage>
</organism>
<evidence type="ECO:0000256" key="2">
    <source>
        <dbReference type="ARBA" id="ARBA00022490"/>
    </source>
</evidence>
<feature type="domain" description="Ketosynthase family 3 (KS3)" evidence="6">
    <location>
        <begin position="1"/>
        <end position="364"/>
    </location>
</feature>
<dbReference type="EMBL" id="UOFV01000523">
    <property type="protein sequence ID" value="VAX05245.1"/>
    <property type="molecule type" value="Genomic_DNA"/>
</dbReference>
<accession>A0A3B1BGA1</accession>
<evidence type="ECO:0000256" key="1">
    <source>
        <dbReference type="ARBA" id="ARBA00022450"/>
    </source>
</evidence>
<dbReference type="CDD" id="cd00833">
    <property type="entry name" value="PKS"/>
    <property type="match status" value="1"/>
</dbReference>
<dbReference type="InterPro" id="IPR014030">
    <property type="entry name" value="Ketoacyl_synth_N"/>
</dbReference>
<protein>
    <submittedName>
        <fullName evidence="7">Malonyl CoA-acyl carrier protein transacylase</fullName>
        <ecNumber evidence="7">2.3.1.39</ecNumber>
    </submittedName>
</protein>
<dbReference type="InterPro" id="IPR018201">
    <property type="entry name" value="Ketoacyl_synth_AS"/>
</dbReference>
<dbReference type="Pfam" id="PF02801">
    <property type="entry name" value="Ketoacyl-synt_C"/>
    <property type="match status" value="1"/>
</dbReference>
<dbReference type="InterPro" id="IPR016039">
    <property type="entry name" value="Thiolase-like"/>
</dbReference>
<dbReference type="GO" id="GO:0005886">
    <property type="term" value="C:plasma membrane"/>
    <property type="evidence" value="ECO:0007669"/>
    <property type="project" value="TreeGrafter"/>
</dbReference>